<proteinExistence type="predicted"/>
<feature type="compositionally biased region" description="Acidic residues" evidence="1">
    <location>
        <begin position="11"/>
        <end position="21"/>
    </location>
</feature>
<name>A0AAV5GD48_9BASI</name>
<feature type="compositionally biased region" description="Pro residues" evidence="1">
    <location>
        <begin position="1"/>
        <end position="10"/>
    </location>
</feature>
<evidence type="ECO:0000256" key="1">
    <source>
        <dbReference type="SAM" id="MobiDB-lite"/>
    </source>
</evidence>
<dbReference type="AlphaFoldDB" id="A0AAV5GD48"/>
<feature type="non-terminal residue" evidence="2">
    <location>
        <position position="775"/>
    </location>
</feature>
<dbReference type="EMBL" id="BQKY01000007">
    <property type="protein sequence ID" value="GJN90470.1"/>
    <property type="molecule type" value="Genomic_DNA"/>
</dbReference>
<dbReference type="Proteomes" id="UP001342314">
    <property type="component" value="Unassembled WGS sequence"/>
</dbReference>
<evidence type="ECO:0000313" key="2">
    <source>
        <dbReference type="EMBL" id="GJN90470.1"/>
    </source>
</evidence>
<accession>A0AAV5GD48</accession>
<feature type="compositionally biased region" description="Low complexity" evidence="1">
    <location>
        <begin position="650"/>
        <end position="670"/>
    </location>
</feature>
<sequence>MRILTSPPPDDAADAASDADVEPPVAENVHTVIEANMRAQKSKTDCCLSKHAFKINISCLVEGTTNPRAASSTDGFSTAAHDYPVRVQRLFDDFTDGGKSCAPYHPEDETNWLDVLLTDNSAIDSQEKTLSDMAAASFASHNGQIEHAVTLEKESGFVFEILSGLGRYGAAKKIFERFPDYPPYLYCRIFSRNILLKENEAVFGMIAKQANKPNAITPFSNIELLVQLFPTGDLPTPDMVIAQKEALGAGTPQAKASIAMVQGWADRSLRSEVYDLLKSSNLAQRAFNASYSSFTRWAANGDTPLSISFLQAYKPVLLALEAGILDLSKTTNEHFVSCIFTFVSALQLPIDLRVNGKAHFAGDGAAWATLLEKTSKDLGKNSSRAATYGLLAGSLAQEHVYKAIKELDLTWFLFETTQKPPELVARIPSPDRARIFLTRRHVAPVMSVFIKPGVTAINSKSGWTKQTVGGSNRAERNIANMLNNNVGAHWLGNSNGPDMLHAAFPLPPNVYNVLLDVVSTGATRKGWEAGSSFPEGAKEMHSGVKKIPHIWSTLSAPSNYFKNVLALIQPTARAPWIDAVFENQTTAATAPAVVRRSGRGKGKKIISPSKAPVLSAETVESSEDDLEAIRPTATGKPPIRPTATGKPKSAGATTNTAGAGATTDTAGAGARAASETAGALATSETAGAGAMSDAAGTAGAIVVDDALSSGAEEDNEDDEVRGPWLCSIIVCGNLLAGSLAQEHVYKAIKELDLTWFLFETTQKPPELVARIPSPD</sequence>
<comment type="caution">
    <text evidence="2">The sequence shown here is derived from an EMBL/GenBank/DDBJ whole genome shotgun (WGS) entry which is preliminary data.</text>
</comment>
<keyword evidence="3" id="KW-1185">Reference proteome</keyword>
<evidence type="ECO:0000313" key="3">
    <source>
        <dbReference type="Proteomes" id="UP001342314"/>
    </source>
</evidence>
<reference evidence="2 3" key="1">
    <citation type="submission" date="2021-12" db="EMBL/GenBank/DDBJ databases">
        <title>High titer production of polyol ester of fatty acids by Rhodotorula paludigena BS15 towards product separation-free biomass refinery.</title>
        <authorList>
            <person name="Mano J."/>
            <person name="Ono H."/>
            <person name="Tanaka T."/>
            <person name="Naito K."/>
            <person name="Sushida H."/>
            <person name="Ike M."/>
            <person name="Tokuyasu K."/>
            <person name="Kitaoka M."/>
        </authorList>
    </citation>
    <scope>NUCLEOTIDE SEQUENCE [LARGE SCALE GENOMIC DNA]</scope>
    <source>
        <strain evidence="2 3">BS15</strain>
    </source>
</reference>
<gene>
    <name evidence="2" type="ORF">Rhopal_003481-T1</name>
</gene>
<feature type="region of interest" description="Disordered" evidence="1">
    <location>
        <begin position="1"/>
        <end position="23"/>
    </location>
</feature>
<organism evidence="2 3">
    <name type="scientific">Rhodotorula paludigena</name>
    <dbReference type="NCBI Taxonomy" id="86838"/>
    <lineage>
        <taxon>Eukaryota</taxon>
        <taxon>Fungi</taxon>
        <taxon>Dikarya</taxon>
        <taxon>Basidiomycota</taxon>
        <taxon>Pucciniomycotina</taxon>
        <taxon>Microbotryomycetes</taxon>
        <taxon>Sporidiobolales</taxon>
        <taxon>Sporidiobolaceae</taxon>
        <taxon>Rhodotorula</taxon>
    </lineage>
</organism>
<protein>
    <submittedName>
        <fullName evidence="2">Uncharacterized protein</fullName>
    </submittedName>
</protein>
<feature type="region of interest" description="Disordered" evidence="1">
    <location>
        <begin position="597"/>
        <end position="670"/>
    </location>
</feature>